<keyword evidence="1" id="KW-0732">Signal</keyword>
<feature type="signal peptide" evidence="1">
    <location>
        <begin position="1"/>
        <end position="22"/>
    </location>
</feature>
<protein>
    <recommendedName>
        <fullName evidence="4">Major outer membrane protein</fullName>
    </recommendedName>
</protein>
<evidence type="ECO:0000256" key="1">
    <source>
        <dbReference type="SAM" id="SignalP"/>
    </source>
</evidence>
<sequence length="375" mass="39355">MKRNVNVLVIAGLAVLSTNAFASKARVQALGQDGNRGSEYIADSRNVFRNPAALNETKNYLVTEWGTAVNSDANNAPRAEGGFFREMGAFNYGLYLGNDGSMNTTRVANGFLAQDNALDLFIAGDMGVKWGARLHYAGGKDEATTAGVNKKNTAYGIGLGVVAGAIEGYANVDISDKSEGAAASGDEWKLKPSYLVGGSFTWTDYTFFASYENTKAEQKLAAANTTAKTSAIVVGAGRTMEINPTARVFGDVKVSIASSEDTTGGAAAGKTKTNTLPVTFGMEADATSWLTLRGAVSQNVFLNETKDVNGKKKTNANQTFVNAGATLNFGKLKVDGLIGTSDAARNGTVSANNGTNQGTLTTDNLLTKVAVSYWF</sequence>
<proteinExistence type="predicted"/>
<comment type="caution">
    <text evidence="2">The sequence shown here is derived from an EMBL/GenBank/DDBJ whole genome shotgun (WGS) entry which is preliminary data.</text>
</comment>
<dbReference type="RefSeq" id="WP_323576622.1">
    <property type="nucleotide sequence ID" value="NZ_JAYGJQ010000002.1"/>
</dbReference>
<evidence type="ECO:0000313" key="3">
    <source>
        <dbReference type="Proteomes" id="UP001302274"/>
    </source>
</evidence>
<gene>
    <name evidence="2" type="ORF">SHI21_11000</name>
</gene>
<name>A0ABU5VUK4_9BACT</name>
<dbReference type="Proteomes" id="UP001302274">
    <property type="component" value="Unassembled WGS sequence"/>
</dbReference>
<feature type="chain" id="PRO_5045686814" description="Major outer membrane protein" evidence="1">
    <location>
        <begin position="23"/>
        <end position="375"/>
    </location>
</feature>
<evidence type="ECO:0000313" key="2">
    <source>
        <dbReference type="EMBL" id="MEA9356737.1"/>
    </source>
</evidence>
<accession>A0ABU5VUK4</accession>
<reference evidence="2 3" key="1">
    <citation type="submission" date="2023-11" db="EMBL/GenBank/DDBJ databases">
        <title>A Novel Polar Bacteriovorax (B. antarcticus) Isolated from the Biocrust in Antarctica.</title>
        <authorList>
            <person name="Mun W."/>
            <person name="Choi S.Y."/>
            <person name="Mitchell R.J."/>
        </authorList>
    </citation>
    <scope>NUCLEOTIDE SEQUENCE [LARGE SCALE GENOMIC DNA]</scope>
    <source>
        <strain evidence="2 3">PP10</strain>
    </source>
</reference>
<keyword evidence="3" id="KW-1185">Reference proteome</keyword>
<organism evidence="2 3">
    <name type="scientific">Bacteriovorax antarcticus</name>
    <dbReference type="NCBI Taxonomy" id="3088717"/>
    <lineage>
        <taxon>Bacteria</taxon>
        <taxon>Pseudomonadati</taxon>
        <taxon>Bdellovibrionota</taxon>
        <taxon>Bacteriovoracia</taxon>
        <taxon>Bacteriovoracales</taxon>
        <taxon>Bacteriovoracaceae</taxon>
        <taxon>Bacteriovorax</taxon>
    </lineage>
</organism>
<evidence type="ECO:0008006" key="4">
    <source>
        <dbReference type="Google" id="ProtNLM"/>
    </source>
</evidence>
<dbReference type="EMBL" id="JAYGJQ010000002">
    <property type="protein sequence ID" value="MEA9356737.1"/>
    <property type="molecule type" value="Genomic_DNA"/>
</dbReference>